<dbReference type="Gene3D" id="1.10.238.10">
    <property type="entry name" value="EF-hand"/>
    <property type="match status" value="1"/>
</dbReference>
<sequence>MSALSERHSDHGTELDSPPHEPENRYAFMVSAAELQQWKRTFDQYDRDGGGDVDLHELGLMFRQLGHTPSEQAVRELVAQVDYDNSGTIAFDEFCLLMLRQKRMAEAPEWLLHLLKPREAKEKLALTLSHPEFNATTTIQRRTLQIKRPTRRQRGGVSVLEPEESGDSLASEPRSPSPATRARSSLLQRATSSRTLRSVPTRSNLLLPPSEGLDREALHTLVDLLPAARHVSSCALNGYGELFGPFLAEELAMALRVSRPPLLELELAGNAIGDRGALAFAALLGEASALSTLDLSSNGITSVGADALLAALRGGAALHELRLGGNDVPADTISSIAEQLLVNSLPRTVEAQVAQQAAGEQEEVGPHTLHPAASHTVPRPVVQLSEAWLGRLHVDALAPSLARSKCASLKLLDCKLFDDSAAEGFLNSSMVATPHSAMRRKRSSGKGRRSFLPPPPVPRRSAISSLSYLRLSGCSLAERSLEGVADAIERGDLKRLKVLSLDRNRLRFASSLHGATTSDAPVPDSAARLGTALACLPHLAHLDFSHNSLLNDADLATFASKLLAGDGTAPSPLRLLHLGATGAGSKTATACADAAAHTATALVALCLSGFVDDRGATALARVLPHASLVELWLGGTIGDEGAAALGEACAAPSSRLRLLSLGGGVRNGVELTNSIGPDGVAALSRSLVSGASVTELRLCGNRAIGGDAVVRLVESLAANDRLHILRVEGCGLRKDHVPSLTNALAKVTCLHELGCDSPQYGEDEDEILSIKEKLVITRILNDNRTMGSMRVEQYQLSAEFEEVQWVFSSFCSGIPRHLIDAGLDAWDGEACALFVLNLGLEQYAASFRFNLTGAKLPHLEMRSFAHLGVRSHAHQKQILQAVRMLIGAYERKHRFDESMRRLAAARLAAPPAEEAAAEPLPPFLPPIATHASSPRAIVEQLAESWRGKPPYYVPRARPAATRGRRANRTRSPTAQRLAAAHGQPAELPAGETDGGQAGLPPLSPKAAGPPFQFIPEMVLGLGGSLPPAAAAHPIEHESKPPMELRGVLSSRHPLAPSSKQRSSRVVAERVAQARACRSGGGGVCESMASTDPILADSWHRSLPAEIPHSYSLPKSRSEPLVPRLALGPPRPASRHVSRPPTRELNSPTSKDTSARRATASSRKRSPTSGQTRSGDSSAKYVWPHQRALQRTEPELDEKLAAAAAMLQTIRIPTMSISHATLPRCSGAADREMMQQLAVKQELVHPGYLDGSYDGPTSNDRLRMILLDLMSR</sequence>
<dbReference type="PROSITE" id="PS51450">
    <property type="entry name" value="LRR"/>
    <property type="match status" value="1"/>
</dbReference>
<keyword evidence="1" id="KW-0677">Repeat</keyword>
<dbReference type="PROSITE" id="PS50222">
    <property type="entry name" value="EF_HAND_2"/>
    <property type="match status" value="2"/>
</dbReference>
<dbReference type="Proteomes" id="UP001515480">
    <property type="component" value="Unassembled WGS sequence"/>
</dbReference>
<feature type="region of interest" description="Disordered" evidence="3">
    <location>
        <begin position="1"/>
        <end position="23"/>
    </location>
</feature>
<gene>
    <name evidence="6" type="ORF">AB1Y20_007941</name>
</gene>
<dbReference type="EMBL" id="JBGBPQ010000018">
    <property type="protein sequence ID" value="KAL1507080.1"/>
    <property type="molecule type" value="Genomic_DNA"/>
</dbReference>
<feature type="compositionally biased region" description="Low complexity" evidence="3">
    <location>
        <begin position="1148"/>
        <end position="1160"/>
    </location>
</feature>
<dbReference type="PROSITE" id="PS00018">
    <property type="entry name" value="EF_HAND_1"/>
    <property type="match status" value="2"/>
</dbReference>
<dbReference type="SMART" id="SM00368">
    <property type="entry name" value="LRR_RI"/>
    <property type="match status" value="6"/>
</dbReference>
<dbReference type="Gene3D" id="1.10.150.50">
    <property type="entry name" value="Transcription Factor, Ets-1"/>
    <property type="match status" value="1"/>
</dbReference>
<accession>A0AB34IWD4</accession>
<evidence type="ECO:0000256" key="3">
    <source>
        <dbReference type="SAM" id="MobiDB-lite"/>
    </source>
</evidence>
<dbReference type="SUPFAM" id="SSF47769">
    <property type="entry name" value="SAM/Pointed domain"/>
    <property type="match status" value="1"/>
</dbReference>
<evidence type="ECO:0000313" key="6">
    <source>
        <dbReference type="EMBL" id="KAL1507080.1"/>
    </source>
</evidence>
<dbReference type="InterPro" id="IPR002048">
    <property type="entry name" value="EF_hand_dom"/>
</dbReference>
<dbReference type="SMART" id="SM00054">
    <property type="entry name" value="EFh"/>
    <property type="match status" value="2"/>
</dbReference>
<dbReference type="InterPro" id="IPR013761">
    <property type="entry name" value="SAM/pointed_sf"/>
</dbReference>
<dbReference type="GO" id="GO:0031267">
    <property type="term" value="F:small GTPase binding"/>
    <property type="evidence" value="ECO:0007669"/>
    <property type="project" value="TreeGrafter"/>
</dbReference>
<dbReference type="InterPro" id="IPR001611">
    <property type="entry name" value="Leu-rich_rpt"/>
</dbReference>
<dbReference type="GO" id="GO:0006913">
    <property type="term" value="P:nucleocytoplasmic transport"/>
    <property type="evidence" value="ECO:0007669"/>
    <property type="project" value="TreeGrafter"/>
</dbReference>
<dbReference type="GO" id="GO:0005096">
    <property type="term" value="F:GTPase activator activity"/>
    <property type="evidence" value="ECO:0007669"/>
    <property type="project" value="InterPro"/>
</dbReference>
<evidence type="ECO:0008006" key="8">
    <source>
        <dbReference type="Google" id="ProtNLM"/>
    </source>
</evidence>
<evidence type="ECO:0000259" key="5">
    <source>
        <dbReference type="PROSITE" id="PS50222"/>
    </source>
</evidence>
<feature type="region of interest" description="Disordered" evidence="3">
    <location>
        <begin position="436"/>
        <end position="458"/>
    </location>
</feature>
<dbReference type="InterPro" id="IPR011992">
    <property type="entry name" value="EF-hand-dom_pair"/>
</dbReference>
<keyword evidence="7" id="KW-1185">Reference proteome</keyword>
<dbReference type="Pfam" id="PF13516">
    <property type="entry name" value="LRR_6"/>
    <property type="match status" value="2"/>
</dbReference>
<keyword evidence="2" id="KW-0106">Calcium</keyword>
<dbReference type="PANTHER" id="PTHR24113:SF15">
    <property type="entry name" value="NACHT DOMAIN-CONTAINING PROTEIN"/>
    <property type="match status" value="1"/>
</dbReference>
<comment type="caution">
    <text evidence="6">The sequence shown here is derived from an EMBL/GenBank/DDBJ whole genome shotgun (WGS) entry which is preliminary data.</text>
</comment>
<evidence type="ECO:0000256" key="1">
    <source>
        <dbReference type="ARBA" id="ARBA00022737"/>
    </source>
</evidence>
<feature type="domain" description="EF-hand" evidence="5">
    <location>
        <begin position="69"/>
        <end position="104"/>
    </location>
</feature>
<proteinExistence type="predicted"/>
<dbReference type="AlphaFoldDB" id="A0AB34IWD4"/>
<dbReference type="InterPro" id="IPR018247">
    <property type="entry name" value="EF_Hand_1_Ca_BS"/>
</dbReference>
<dbReference type="FunFam" id="1.10.238.10:FF:000178">
    <property type="entry name" value="Calmodulin-2 A"/>
    <property type="match status" value="1"/>
</dbReference>
<dbReference type="InterPro" id="IPR032675">
    <property type="entry name" value="LRR_dom_sf"/>
</dbReference>
<feature type="domain" description="EF-hand" evidence="5">
    <location>
        <begin position="33"/>
        <end position="68"/>
    </location>
</feature>
<dbReference type="GO" id="GO:0005634">
    <property type="term" value="C:nucleus"/>
    <property type="evidence" value="ECO:0007669"/>
    <property type="project" value="TreeGrafter"/>
</dbReference>
<name>A0AB34IWD4_PRYPA</name>
<feature type="region of interest" description="Disordered" evidence="3">
    <location>
        <begin position="1108"/>
        <end position="1182"/>
    </location>
</feature>
<dbReference type="Gene3D" id="3.80.10.10">
    <property type="entry name" value="Ribonuclease Inhibitor"/>
    <property type="match status" value="2"/>
</dbReference>
<dbReference type="GO" id="GO:0048471">
    <property type="term" value="C:perinuclear region of cytoplasm"/>
    <property type="evidence" value="ECO:0007669"/>
    <property type="project" value="TreeGrafter"/>
</dbReference>
<protein>
    <recommendedName>
        <fullName evidence="8">Calmodulin</fullName>
    </recommendedName>
</protein>
<feature type="region of interest" description="Disordered" evidence="3">
    <location>
        <begin position="147"/>
        <end position="208"/>
    </location>
</feature>
<feature type="compositionally biased region" description="Low complexity" evidence="3">
    <location>
        <begin position="170"/>
        <end position="185"/>
    </location>
</feature>
<dbReference type="Pfam" id="PF13499">
    <property type="entry name" value="EF-hand_7"/>
    <property type="match status" value="1"/>
</dbReference>
<dbReference type="GO" id="GO:0005829">
    <property type="term" value="C:cytosol"/>
    <property type="evidence" value="ECO:0007669"/>
    <property type="project" value="TreeGrafter"/>
</dbReference>
<evidence type="ECO:0000313" key="7">
    <source>
        <dbReference type="Proteomes" id="UP001515480"/>
    </source>
</evidence>
<feature type="region of interest" description="Disordered" evidence="3">
    <location>
        <begin position="949"/>
        <end position="1007"/>
    </location>
</feature>
<dbReference type="Pfam" id="PF00536">
    <property type="entry name" value="SAM_1"/>
    <property type="match status" value="1"/>
</dbReference>
<dbReference type="SUPFAM" id="SSF52047">
    <property type="entry name" value="RNI-like"/>
    <property type="match status" value="2"/>
</dbReference>
<dbReference type="InterPro" id="IPR001660">
    <property type="entry name" value="SAM"/>
</dbReference>
<dbReference type="InterPro" id="IPR027038">
    <property type="entry name" value="RanGap"/>
</dbReference>
<feature type="domain" description="SAM" evidence="4">
    <location>
        <begin position="826"/>
        <end position="888"/>
    </location>
</feature>
<dbReference type="PANTHER" id="PTHR24113">
    <property type="entry name" value="RAN GTPASE-ACTIVATING PROTEIN 1"/>
    <property type="match status" value="1"/>
</dbReference>
<feature type="compositionally biased region" description="Basic residues" evidence="3">
    <location>
        <begin position="437"/>
        <end position="449"/>
    </location>
</feature>
<organism evidence="6 7">
    <name type="scientific">Prymnesium parvum</name>
    <name type="common">Toxic golden alga</name>
    <dbReference type="NCBI Taxonomy" id="97485"/>
    <lineage>
        <taxon>Eukaryota</taxon>
        <taxon>Haptista</taxon>
        <taxon>Haptophyta</taxon>
        <taxon>Prymnesiophyceae</taxon>
        <taxon>Prymnesiales</taxon>
        <taxon>Prymnesiaceae</taxon>
        <taxon>Prymnesium</taxon>
    </lineage>
</organism>
<evidence type="ECO:0000256" key="2">
    <source>
        <dbReference type="ARBA" id="ARBA00022837"/>
    </source>
</evidence>
<feature type="compositionally biased region" description="Polar residues" evidence="3">
    <location>
        <begin position="186"/>
        <end position="204"/>
    </location>
</feature>
<reference evidence="6 7" key="1">
    <citation type="journal article" date="2024" name="Science">
        <title>Giant polyketide synthase enzymes in the biosynthesis of giant marine polyether toxins.</title>
        <authorList>
            <person name="Fallon T.R."/>
            <person name="Shende V.V."/>
            <person name="Wierzbicki I.H."/>
            <person name="Pendleton A.L."/>
            <person name="Watervoot N.F."/>
            <person name="Auber R.P."/>
            <person name="Gonzalez D.J."/>
            <person name="Wisecaver J.H."/>
            <person name="Moore B.S."/>
        </authorList>
    </citation>
    <scope>NUCLEOTIDE SEQUENCE [LARGE SCALE GENOMIC DNA]</scope>
    <source>
        <strain evidence="6 7">12B1</strain>
    </source>
</reference>
<dbReference type="SUPFAM" id="SSF47473">
    <property type="entry name" value="EF-hand"/>
    <property type="match status" value="1"/>
</dbReference>
<dbReference type="GO" id="GO:0005509">
    <property type="term" value="F:calcium ion binding"/>
    <property type="evidence" value="ECO:0007669"/>
    <property type="project" value="InterPro"/>
</dbReference>
<feature type="compositionally biased region" description="Low complexity" evidence="3">
    <location>
        <begin position="949"/>
        <end position="961"/>
    </location>
</feature>
<dbReference type="PROSITE" id="PS50105">
    <property type="entry name" value="SAM_DOMAIN"/>
    <property type="match status" value="1"/>
</dbReference>
<evidence type="ECO:0000259" key="4">
    <source>
        <dbReference type="PROSITE" id="PS50105"/>
    </source>
</evidence>